<dbReference type="AlphaFoldDB" id="A0A6B3LEF1"/>
<proteinExistence type="predicted"/>
<dbReference type="RefSeq" id="WP_164365700.1">
    <property type="nucleotide sequence ID" value="NZ_CP066776.1"/>
</dbReference>
<dbReference type="Pfam" id="PF01882">
    <property type="entry name" value="DUF58"/>
    <property type="match status" value="1"/>
</dbReference>
<dbReference type="SUPFAM" id="SSF53300">
    <property type="entry name" value="vWA-like"/>
    <property type="match status" value="1"/>
</dbReference>
<evidence type="ECO:0000313" key="3">
    <source>
        <dbReference type="Proteomes" id="UP000475117"/>
    </source>
</evidence>
<protein>
    <submittedName>
        <fullName evidence="2">DUF58 domain-containing protein</fullName>
    </submittedName>
</protein>
<accession>A0A6B3LEF1</accession>
<dbReference type="InterPro" id="IPR036465">
    <property type="entry name" value="vWFA_dom_sf"/>
</dbReference>
<dbReference type="PANTHER" id="PTHR33608">
    <property type="entry name" value="BLL2464 PROTEIN"/>
    <property type="match status" value="1"/>
</dbReference>
<reference evidence="2 3" key="1">
    <citation type="submission" date="2020-12" db="EMBL/GenBank/DDBJ databases">
        <title>Sulforoseuscoccus oceanibium gen. nov., sp. nov., a representative of the phylum Verrucomicrobia with special cytoplasmic membrane, and proposal of Sulforoseuscoccusaceae fam. nov.</title>
        <authorList>
            <person name="Xi F."/>
        </authorList>
    </citation>
    <scope>NUCLEOTIDE SEQUENCE [LARGE SCALE GENOMIC DNA]</scope>
    <source>
        <strain evidence="2 3">T37</strain>
    </source>
</reference>
<dbReference type="KEGG" id="soa:G3M56_000870"/>
<dbReference type="Gene3D" id="3.40.50.410">
    <property type="entry name" value="von Willebrand factor, type A domain"/>
    <property type="match status" value="1"/>
</dbReference>
<dbReference type="InterPro" id="IPR002881">
    <property type="entry name" value="DUF58"/>
</dbReference>
<organism evidence="2 3">
    <name type="scientific">Sulfuriroseicoccus oceanibius</name>
    <dbReference type="NCBI Taxonomy" id="2707525"/>
    <lineage>
        <taxon>Bacteria</taxon>
        <taxon>Pseudomonadati</taxon>
        <taxon>Verrucomicrobiota</taxon>
        <taxon>Verrucomicrobiia</taxon>
        <taxon>Verrucomicrobiales</taxon>
        <taxon>Verrucomicrobiaceae</taxon>
        <taxon>Sulfuriroseicoccus</taxon>
    </lineage>
</organism>
<evidence type="ECO:0000313" key="2">
    <source>
        <dbReference type="EMBL" id="QQL45171.1"/>
    </source>
</evidence>
<gene>
    <name evidence="2" type="ORF">G3M56_000870</name>
</gene>
<dbReference type="PANTHER" id="PTHR33608:SF6">
    <property type="entry name" value="BLL2464 PROTEIN"/>
    <property type="match status" value="1"/>
</dbReference>
<name>A0A6B3LEF1_9BACT</name>
<sequence length="297" mass="33316">MNDELTAILKKVRRLELRTRSLVSENLAGEYQSSFRGQGMDFHEFREYTPGDDTRAIDWNVTARMNAPFIRTFIEERELTVMLAVDVSPSLRFASGPQSKRDLAAELAALLGFSAIQNNDKVGMVLFSHEADRMFLPGKQRNHMLRLLREMLAAEPSEGETRITPALDAINHALPRRSLVILISDMLSDDIEDTIKRTARRHDLLVLQIKDRAEALMGARIPLLIEDPETGRSSVISPLSKSAAADLQRRLNAADEQLATTLKRAGAGHIVLHTNEDYLPALHGYLRQRARTRPSAS</sequence>
<dbReference type="Proteomes" id="UP000475117">
    <property type="component" value="Chromosome"/>
</dbReference>
<dbReference type="EMBL" id="CP066776">
    <property type="protein sequence ID" value="QQL45171.1"/>
    <property type="molecule type" value="Genomic_DNA"/>
</dbReference>
<evidence type="ECO:0000259" key="1">
    <source>
        <dbReference type="Pfam" id="PF01882"/>
    </source>
</evidence>
<feature type="domain" description="DUF58" evidence="1">
    <location>
        <begin position="44"/>
        <end position="248"/>
    </location>
</feature>
<keyword evidence="3" id="KW-1185">Reference proteome</keyword>